<dbReference type="InterPro" id="IPR039421">
    <property type="entry name" value="Type_1_exporter"/>
</dbReference>
<evidence type="ECO:0000313" key="9">
    <source>
        <dbReference type="Proteomes" id="UP000280861"/>
    </source>
</evidence>
<feature type="transmembrane region" description="Helical" evidence="5">
    <location>
        <begin position="39"/>
        <end position="66"/>
    </location>
</feature>
<dbReference type="InterPro" id="IPR003439">
    <property type="entry name" value="ABC_transporter-like_ATP-bd"/>
</dbReference>
<keyword evidence="4 5" id="KW-0472">Membrane</keyword>
<dbReference type="SUPFAM" id="SSF52540">
    <property type="entry name" value="P-loop containing nucleoside triphosphate hydrolases"/>
    <property type="match status" value="1"/>
</dbReference>
<evidence type="ECO:0000259" key="6">
    <source>
        <dbReference type="PROSITE" id="PS50893"/>
    </source>
</evidence>
<dbReference type="GO" id="GO:0005886">
    <property type="term" value="C:plasma membrane"/>
    <property type="evidence" value="ECO:0007669"/>
    <property type="project" value="UniProtKB-SubCell"/>
</dbReference>
<evidence type="ECO:0000256" key="1">
    <source>
        <dbReference type="ARBA" id="ARBA00004651"/>
    </source>
</evidence>
<dbReference type="Pfam" id="PF00664">
    <property type="entry name" value="ABC_membrane"/>
    <property type="match status" value="1"/>
</dbReference>
<dbReference type="Pfam" id="PF00005">
    <property type="entry name" value="ABC_tran"/>
    <property type="match status" value="1"/>
</dbReference>
<evidence type="ECO:0000313" key="8">
    <source>
        <dbReference type="EMBL" id="VDC32914.1"/>
    </source>
</evidence>
<dbReference type="CDD" id="cd07346">
    <property type="entry name" value="ABC_6TM_exporters"/>
    <property type="match status" value="1"/>
</dbReference>
<feature type="transmembrane region" description="Helical" evidence="5">
    <location>
        <begin position="78"/>
        <end position="96"/>
    </location>
</feature>
<keyword evidence="8" id="KW-0378">Hydrolase</keyword>
<keyword evidence="3 5" id="KW-1133">Transmembrane helix</keyword>
<evidence type="ECO:0000256" key="5">
    <source>
        <dbReference type="SAM" id="Phobius"/>
    </source>
</evidence>
<evidence type="ECO:0000256" key="2">
    <source>
        <dbReference type="ARBA" id="ARBA00022692"/>
    </source>
</evidence>
<evidence type="ECO:0000256" key="4">
    <source>
        <dbReference type="ARBA" id="ARBA00023136"/>
    </source>
</evidence>
<dbReference type="InterPro" id="IPR017871">
    <property type="entry name" value="ABC_transporter-like_CS"/>
</dbReference>
<protein>
    <submittedName>
        <fullName evidence="8">Lactococcin-G-processing and transport ATP-binding protein LagD</fullName>
        <ecNumber evidence="8">3.4.22.-</ecNumber>
    </submittedName>
</protein>
<feature type="domain" description="ABC transmembrane type-1" evidence="7">
    <location>
        <begin position="42"/>
        <end position="322"/>
    </location>
</feature>
<dbReference type="PROSITE" id="PS50929">
    <property type="entry name" value="ABC_TM1F"/>
    <property type="match status" value="1"/>
</dbReference>
<evidence type="ECO:0000256" key="3">
    <source>
        <dbReference type="ARBA" id="ARBA00022989"/>
    </source>
</evidence>
<dbReference type="PROSITE" id="PS50893">
    <property type="entry name" value="ABC_TRANSPORTER_2"/>
    <property type="match status" value="1"/>
</dbReference>
<dbReference type="AlphaFoldDB" id="A0A3P5XDI0"/>
<sequence>MVYMPSRRNDAQRPKNPPFTQWTDGRLSRLAIFGGRRGWLVLLGTGGFVAHQVCEALVPVVIGAVVDNALAPADGAALGVWLAILAGVFLVLAFSWRIGMRLTVRAYSFGSHDLRQLAITRVLDPRGMRHRRAPGEVMSITSSDTDRIAGLAWLVGGSVGAAAAVATTAVALLAISVPLGLAVLVATPLMLTVMHFLSRPLERRSEEEQATAAHAGALATDFVTGMRVLKGLGAEDAAAERYRTASQRSYAAALRAIRSKAAYLGVGTALSTTFLAGIALYAAQLALAGQLSVGDFVAVVGLAQFVQGPMMRLGFVGVELAQKRGSSRRLSAFLAEAPALAAATGGTIAGSAAAATAGTVGAELAFAGTSADGLDLPAFSAKQGEVVGLVVPDSARAKQLMGVLGFHDPAPRGWITVDGHDVADVDPRHGRSRIFAAAHDASLFTGTIAANLAGRANDSAGAEHRALAASAVSDVLNHRPAGLASHLTNGGTELSGGQRQRLVLGRALHQPQPIIVLHDPSTAVDSVTEGMIAEGLRRFPDKILILITTSPALLATCDQVIVANVVGPGPARGTHRELLATLTGYRELVQA</sequence>
<evidence type="ECO:0000259" key="7">
    <source>
        <dbReference type="PROSITE" id="PS50929"/>
    </source>
</evidence>
<gene>
    <name evidence="8" type="primary">lagD</name>
    <name evidence="8" type="ORF">PSET11_03200</name>
</gene>
<feature type="transmembrane region" description="Helical" evidence="5">
    <location>
        <begin position="148"/>
        <end position="173"/>
    </location>
</feature>
<dbReference type="GO" id="GO:0005524">
    <property type="term" value="F:ATP binding"/>
    <property type="evidence" value="ECO:0007669"/>
    <property type="project" value="UniProtKB-KW"/>
</dbReference>
<name>A0A3P5XDI0_9MICC</name>
<dbReference type="GO" id="GO:0016887">
    <property type="term" value="F:ATP hydrolysis activity"/>
    <property type="evidence" value="ECO:0007669"/>
    <property type="project" value="InterPro"/>
</dbReference>
<keyword evidence="2 5" id="KW-0812">Transmembrane</keyword>
<keyword evidence="9" id="KW-1185">Reference proteome</keyword>
<feature type="transmembrane region" description="Helical" evidence="5">
    <location>
        <begin position="261"/>
        <end position="281"/>
    </location>
</feature>
<dbReference type="EC" id="3.4.22.-" evidence="8"/>
<comment type="subcellular location">
    <subcellularLocation>
        <location evidence="1">Cell membrane</location>
        <topology evidence="1">Multi-pass membrane protein</topology>
    </subcellularLocation>
</comment>
<accession>A0A3P5XDI0</accession>
<dbReference type="PANTHER" id="PTHR43394">
    <property type="entry name" value="ATP-DEPENDENT PERMEASE MDL1, MITOCHONDRIAL"/>
    <property type="match status" value="1"/>
</dbReference>
<dbReference type="SUPFAM" id="SSF90123">
    <property type="entry name" value="ABC transporter transmembrane region"/>
    <property type="match status" value="1"/>
</dbReference>
<reference evidence="8 9" key="1">
    <citation type="submission" date="2018-11" db="EMBL/GenBank/DDBJ databases">
        <authorList>
            <person name="Criscuolo A."/>
        </authorList>
    </citation>
    <scope>NUCLEOTIDE SEQUENCE [LARGE SCALE GENOMIC DNA]</scope>
    <source>
        <strain evidence="8">AT11b</strain>
    </source>
</reference>
<keyword evidence="8" id="KW-0067">ATP-binding</keyword>
<proteinExistence type="predicted"/>
<dbReference type="InterPro" id="IPR036640">
    <property type="entry name" value="ABC1_TM_sf"/>
</dbReference>
<dbReference type="Gene3D" id="1.20.1560.10">
    <property type="entry name" value="ABC transporter type 1, transmembrane domain"/>
    <property type="match status" value="1"/>
</dbReference>
<dbReference type="PANTHER" id="PTHR43394:SF1">
    <property type="entry name" value="ATP-BINDING CASSETTE SUB-FAMILY B MEMBER 10, MITOCHONDRIAL"/>
    <property type="match status" value="1"/>
</dbReference>
<dbReference type="InterPro" id="IPR027417">
    <property type="entry name" value="P-loop_NTPase"/>
</dbReference>
<organism evidence="8 9">
    <name type="scientific">Arthrobacter ulcerisalmonis</name>
    <dbReference type="NCBI Taxonomy" id="2483813"/>
    <lineage>
        <taxon>Bacteria</taxon>
        <taxon>Bacillati</taxon>
        <taxon>Actinomycetota</taxon>
        <taxon>Actinomycetes</taxon>
        <taxon>Micrococcales</taxon>
        <taxon>Micrococcaceae</taxon>
        <taxon>Arthrobacter</taxon>
    </lineage>
</organism>
<dbReference type="PROSITE" id="PS00211">
    <property type="entry name" value="ABC_TRANSPORTER_1"/>
    <property type="match status" value="1"/>
</dbReference>
<dbReference type="EMBL" id="UXAU01000041">
    <property type="protein sequence ID" value="VDC32914.1"/>
    <property type="molecule type" value="Genomic_DNA"/>
</dbReference>
<feature type="domain" description="ABC transporter" evidence="6">
    <location>
        <begin position="359"/>
        <end position="591"/>
    </location>
</feature>
<keyword evidence="8" id="KW-0547">Nucleotide-binding</keyword>
<dbReference type="InterPro" id="IPR011527">
    <property type="entry name" value="ABC1_TM_dom"/>
</dbReference>
<dbReference type="Proteomes" id="UP000280861">
    <property type="component" value="Unassembled WGS sequence"/>
</dbReference>
<dbReference type="Gene3D" id="3.40.50.300">
    <property type="entry name" value="P-loop containing nucleotide triphosphate hydrolases"/>
    <property type="match status" value="1"/>
</dbReference>
<dbReference type="GO" id="GO:0015421">
    <property type="term" value="F:ABC-type oligopeptide transporter activity"/>
    <property type="evidence" value="ECO:0007669"/>
    <property type="project" value="TreeGrafter"/>
</dbReference>
<feature type="transmembrane region" description="Helical" evidence="5">
    <location>
        <begin position="179"/>
        <end position="197"/>
    </location>
</feature>